<dbReference type="InterPro" id="IPR036322">
    <property type="entry name" value="WD40_repeat_dom_sf"/>
</dbReference>
<feature type="compositionally biased region" description="Basic residues" evidence="1">
    <location>
        <begin position="889"/>
        <end position="902"/>
    </location>
</feature>
<dbReference type="PANTHER" id="PTHR28221:SF2">
    <property type="entry name" value="RNA POLYMERASE I-SPECIFIC TRANSCRIPTION INITIATION FACTOR RRN6"/>
    <property type="match status" value="1"/>
</dbReference>
<evidence type="ECO:0000313" key="3">
    <source>
        <dbReference type="EMBL" id="KAL0946619.1"/>
    </source>
</evidence>
<feature type="region of interest" description="Disordered" evidence="1">
    <location>
        <begin position="1"/>
        <end position="29"/>
    </location>
</feature>
<reference evidence="4" key="1">
    <citation type="submission" date="2024-06" db="EMBL/GenBank/DDBJ databases">
        <title>Multi-omics analyses provide insights into the biosynthesis of the anticancer antibiotic pleurotin in Hohenbuehelia grisea.</title>
        <authorList>
            <person name="Weaver J.A."/>
            <person name="Alberti F."/>
        </authorList>
    </citation>
    <scope>NUCLEOTIDE SEQUENCE [LARGE SCALE GENOMIC DNA]</scope>
    <source>
        <strain evidence="4">T-177</strain>
    </source>
</reference>
<feature type="compositionally biased region" description="Low complexity" evidence="1">
    <location>
        <begin position="853"/>
        <end position="870"/>
    </location>
</feature>
<proteinExistence type="predicted"/>
<accession>A0ABR3ITN6</accession>
<evidence type="ECO:0000259" key="2">
    <source>
        <dbReference type="Pfam" id="PF20639"/>
    </source>
</evidence>
<dbReference type="Pfam" id="PF20639">
    <property type="entry name" value="Rrn6_K-rich"/>
    <property type="match status" value="1"/>
</dbReference>
<sequence>MDAWPGDYRTEPQPAENAKGKKQSKVQPRVLQHPTLDHGALHTATLRENDGKLGWAFLVDQNTNGRPRVCATTKLTKVFPMTRPPPLNAAKLTIRQQAEYGAIFLRTYHPDVDITEELIRDETTEDAQHLCENGLYDPFLGNIIEHVVQHDGGSKKNAFLAFPMGELNRELNISPFYHSRNTGSIFKPSIRSSYTFSTPIQQIISSIPVFGAGQQGTYLAVRTFGSTTLFRFKCPSAAKFNGDSILTPIVELSGTNLDNETVADFVPLSDGQAFAVTANGSLFRYDPGSQATERLRSCNGTNTDSFWRLAPGKKRDAWILANKQCVKLYDVRERATGADLITLCAPDEVITCIEGSQDDFMTRVATTSQVLWIDERYPGRPLLGIEHHRHFDRGLRINTMRFQGGPLTFLSSPRNNIITVYDVSRGDNQAIQVKHRPYCLPTISLNKSENSVLDAGLVFVRHPAVTDHTQITLFGLTSRGSIHQAGFCLMNATRDSLDDATNYQWSDEVAALNLHESGLVTDVGPLGWKEFGQADLKGAYESIFRGIFDDMEKGEEKCAEAVYDALETMPSFWQEDTGPIEHMLTTYDVAFRTGDEPSKLTRADFLTQSVLNSTRGFRALSQGRLPMDTLAKTAQWHRNLGSTFIRIDESLVDGRPIGDKFKQFNLVDEDSRSALSVKRENQAREQLSLDLALATDVYSAQPFARENDRESDFDLMERATEALSLDGEPPPVEYGYLRPNFTELTDGERSADGEALGVRLLLKEWTIGTDPRHYYYVDPYEASATEAPRVVPRRKHGVASHPAPAQAPTIRTHQPPTVMSSKVIPPTQDVSMRRSAFTAQSQDPGLSRHFAVPGSQPQFVSSQPPSQPSQDYLPSTQVLPGPFGGRPSAVKKKPMKKRLGGF</sequence>
<dbReference type="SUPFAM" id="SSF50978">
    <property type="entry name" value="WD40 repeat-like"/>
    <property type="match status" value="1"/>
</dbReference>
<comment type="caution">
    <text evidence="3">The sequence shown here is derived from an EMBL/GenBank/DDBJ whole genome shotgun (WGS) entry which is preliminary data.</text>
</comment>
<name>A0ABR3ITN6_9AGAR</name>
<feature type="compositionally biased region" description="Polar residues" evidence="1">
    <location>
        <begin position="809"/>
        <end position="820"/>
    </location>
</feature>
<protein>
    <recommendedName>
        <fullName evidence="2">RRN6 K-rich C-terminal domain-containing protein</fullName>
    </recommendedName>
</protein>
<dbReference type="EMBL" id="JASNQZ010000015">
    <property type="protein sequence ID" value="KAL0946619.1"/>
    <property type="molecule type" value="Genomic_DNA"/>
</dbReference>
<gene>
    <name evidence="3" type="ORF">HGRIS_012815</name>
</gene>
<dbReference type="InterPro" id="IPR048536">
    <property type="entry name" value="Rrn6_K-rich"/>
</dbReference>
<dbReference type="Proteomes" id="UP001556367">
    <property type="component" value="Unassembled WGS sequence"/>
</dbReference>
<evidence type="ECO:0000313" key="4">
    <source>
        <dbReference type="Proteomes" id="UP001556367"/>
    </source>
</evidence>
<dbReference type="PANTHER" id="PTHR28221">
    <property type="entry name" value="RNA POLYMERASE I-SPECIFIC TRANSCRIPTION INITIATION FACTOR RRN6"/>
    <property type="match status" value="1"/>
</dbReference>
<organism evidence="3 4">
    <name type="scientific">Hohenbuehelia grisea</name>
    <dbReference type="NCBI Taxonomy" id="104357"/>
    <lineage>
        <taxon>Eukaryota</taxon>
        <taxon>Fungi</taxon>
        <taxon>Dikarya</taxon>
        <taxon>Basidiomycota</taxon>
        <taxon>Agaricomycotina</taxon>
        <taxon>Agaricomycetes</taxon>
        <taxon>Agaricomycetidae</taxon>
        <taxon>Agaricales</taxon>
        <taxon>Pleurotineae</taxon>
        <taxon>Pleurotaceae</taxon>
        <taxon>Hohenbuehelia</taxon>
    </lineage>
</organism>
<dbReference type="InterPro" id="IPR019350">
    <property type="entry name" value="RNA_pol_I-sp_TIF_RRN6-like"/>
</dbReference>
<evidence type="ECO:0000256" key="1">
    <source>
        <dbReference type="SAM" id="MobiDB-lite"/>
    </source>
</evidence>
<keyword evidence="4" id="KW-1185">Reference proteome</keyword>
<feature type="region of interest" description="Disordered" evidence="1">
    <location>
        <begin position="792"/>
        <end position="902"/>
    </location>
</feature>
<feature type="domain" description="RRN6 K-rich C-terminal" evidence="2">
    <location>
        <begin position="761"/>
        <end position="902"/>
    </location>
</feature>